<sequence>MSSSVRKRVIACVDGTWFNEDGQEDRGQGNNSNVFRVESSIQQGMVTDVDGRQIEQITRYYPGIGVGVSPFEKINEGILGRSCEKLIDEVYDFCVDNIETSNDEVWLFGFSRGAFIVRAVAKLLCNGVIPRSKGPQIKSVFKKLGSDPGSHNSGQRQNIVRNHGKPFPRIRFLGLFDTVKRALGLKDFPIVDENRIETVRHVMALNEHRLARYPVKAKDDTQYIDPSRSIIEAWFIGSHQDIGGGALHDGLSLYPLQWILHEARANGLVLGHGPKEPHDIISDPLQLVLPGQFPSVPVSGPLNNKGAPWRFRYSNQLEVSMYDIRAVHGVVDLKTQKQKLTKRSAPPSLATHNVRLNAGALDSLKLGDRGVFGERLGKLNGYNPDSRSGTIVHPSVYLLVESYCTPHLASSLEGLQHHLESFREEAMLRALAPDGIALLDVYPWIRDFNPTMATPTCRILICGGAGVGKSTILNRVFGMSLTGISSMERGAHDVENGYQDAQHPGVIIHDSEGFQQGGKQEVKALTKFLERRSGSVDMREKLQAIWLCIPADDERPVQEGMANVLKEVARITPATPVIVVCTKKDKLLMSKTNRFSYDDIDAICRNDLLPDDKLLRREREILERRQERIELAITKDILTKDAWHLLQNKRFQCVLGGEVPSDSSENAQYDARSITELIQKTAELIEDGLAADGMIAAQIQDLDIKIDRAVEKTLQFLRKAMFTSTSAGVLVVANAVGTPTIARLLCSEIVTGCYGIPKHMAAKAEGLLARIVGKNSALFIGQSIVQNVALLGVGSIFLEAATAARVVLKCACDLILILDRAFRLEGRAKFVGYDKISAVALSYVTRGRGKEKSRRSQVHAAINNLIPLLSTRLVASHFGASILKYRLEIKDILIKYRLEEGDYSTPRYSVSEYEDKLSLMASIEEDQEDEKELSKGL</sequence>
<dbReference type="PANTHER" id="PTHR33840">
    <property type="match status" value="1"/>
</dbReference>
<dbReference type="OrthoDB" id="59699at2759"/>
<reference evidence="3" key="1">
    <citation type="journal article" date="2015" name="BMC Genomics">
        <title>Genomic and transcriptomic analysis of the endophytic fungus Pestalotiopsis fici reveals its lifestyle and high potential for synthesis of natural products.</title>
        <authorList>
            <person name="Wang X."/>
            <person name="Zhang X."/>
            <person name="Liu L."/>
            <person name="Xiang M."/>
            <person name="Wang W."/>
            <person name="Sun X."/>
            <person name="Che Y."/>
            <person name="Guo L."/>
            <person name="Liu G."/>
            <person name="Guo L."/>
            <person name="Wang C."/>
            <person name="Yin W.B."/>
            <person name="Stadler M."/>
            <person name="Zhang X."/>
            <person name="Liu X."/>
        </authorList>
    </citation>
    <scope>NUCLEOTIDE SEQUENCE [LARGE SCALE GENOMIC DNA]</scope>
    <source>
        <strain evidence="3">W106-1 / CGMCC3.15140</strain>
    </source>
</reference>
<dbReference type="CDD" id="cd00882">
    <property type="entry name" value="Ras_like_GTPase"/>
    <property type="match status" value="1"/>
</dbReference>
<gene>
    <name evidence="2" type="ORF">PFICI_11794</name>
</gene>
<dbReference type="PANTHER" id="PTHR33840:SF1">
    <property type="entry name" value="TLE1 PHOSPHOLIPASE DOMAIN-CONTAINING PROTEIN"/>
    <property type="match status" value="1"/>
</dbReference>
<name>W3WTC9_PESFW</name>
<evidence type="ECO:0000313" key="3">
    <source>
        <dbReference type="Proteomes" id="UP000030651"/>
    </source>
</evidence>
<dbReference type="AlphaFoldDB" id="W3WTC9"/>
<dbReference type="KEGG" id="pfy:PFICI_11794"/>
<dbReference type="Proteomes" id="UP000030651">
    <property type="component" value="Unassembled WGS sequence"/>
</dbReference>
<dbReference type="InterPro" id="IPR018712">
    <property type="entry name" value="Tle1-like_cat"/>
</dbReference>
<proteinExistence type="predicted"/>
<evidence type="ECO:0000313" key="2">
    <source>
        <dbReference type="EMBL" id="ETS76407.1"/>
    </source>
</evidence>
<dbReference type="GeneID" id="19276807"/>
<feature type="domain" description="T6SS Phospholipase effector Tle1-like catalytic" evidence="1">
    <location>
        <begin position="7"/>
        <end position="262"/>
    </location>
</feature>
<dbReference type="Gene3D" id="3.40.50.300">
    <property type="entry name" value="P-loop containing nucleotide triphosphate hydrolases"/>
    <property type="match status" value="1"/>
</dbReference>
<dbReference type="InParanoid" id="W3WTC9"/>
<organism evidence="2 3">
    <name type="scientific">Pestalotiopsis fici (strain W106-1 / CGMCC3.15140)</name>
    <dbReference type="NCBI Taxonomy" id="1229662"/>
    <lineage>
        <taxon>Eukaryota</taxon>
        <taxon>Fungi</taxon>
        <taxon>Dikarya</taxon>
        <taxon>Ascomycota</taxon>
        <taxon>Pezizomycotina</taxon>
        <taxon>Sordariomycetes</taxon>
        <taxon>Xylariomycetidae</taxon>
        <taxon>Amphisphaeriales</taxon>
        <taxon>Sporocadaceae</taxon>
        <taxon>Pestalotiopsis</taxon>
    </lineage>
</organism>
<protein>
    <recommendedName>
        <fullName evidence="1">T6SS Phospholipase effector Tle1-like catalytic domain-containing protein</fullName>
    </recommendedName>
</protein>
<keyword evidence="3" id="KW-1185">Reference proteome</keyword>
<dbReference type="STRING" id="1229662.W3WTC9"/>
<dbReference type="eggNOG" id="ENOG502S8AV">
    <property type="taxonomic scope" value="Eukaryota"/>
</dbReference>
<dbReference type="InterPro" id="IPR027417">
    <property type="entry name" value="P-loop_NTPase"/>
</dbReference>
<dbReference type="OMA" id="AWFIGSH"/>
<dbReference type="Pfam" id="PF09994">
    <property type="entry name" value="T6SS_Tle1-like_cat"/>
    <property type="match status" value="1"/>
</dbReference>
<dbReference type="EMBL" id="KI912117">
    <property type="protein sequence ID" value="ETS76407.1"/>
    <property type="molecule type" value="Genomic_DNA"/>
</dbReference>
<accession>W3WTC9</accession>
<dbReference type="HOGENOM" id="CLU_304609_0_0_1"/>
<evidence type="ECO:0000259" key="1">
    <source>
        <dbReference type="Pfam" id="PF09994"/>
    </source>
</evidence>
<dbReference type="SUPFAM" id="SSF52540">
    <property type="entry name" value="P-loop containing nucleoside triphosphate hydrolases"/>
    <property type="match status" value="1"/>
</dbReference>
<dbReference type="RefSeq" id="XP_007838566.1">
    <property type="nucleotide sequence ID" value="XM_007840375.1"/>
</dbReference>